<dbReference type="InParanoid" id="A2FU59"/>
<organism evidence="1 2">
    <name type="scientific">Trichomonas vaginalis (strain ATCC PRA-98 / G3)</name>
    <dbReference type="NCBI Taxonomy" id="412133"/>
    <lineage>
        <taxon>Eukaryota</taxon>
        <taxon>Metamonada</taxon>
        <taxon>Parabasalia</taxon>
        <taxon>Trichomonadida</taxon>
        <taxon>Trichomonadidae</taxon>
        <taxon>Trichomonas</taxon>
    </lineage>
</organism>
<keyword evidence="2" id="KW-1185">Reference proteome</keyword>
<dbReference type="AlphaFoldDB" id="A2FU59"/>
<reference evidence="1" key="2">
    <citation type="journal article" date="2007" name="Science">
        <title>Draft genome sequence of the sexually transmitted pathogen Trichomonas vaginalis.</title>
        <authorList>
            <person name="Carlton J.M."/>
            <person name="Hirt R.P."/>
            <person name="Silva J.C."/>
            <person name="Delcher A.L."/>
            <person name="Schatz M."/>
            <person name="Zhao Q."/>
            <person name="Wortman J.R."/>
            <person name="Bidwell S.L."/>
            <person name="Alsmark U.C.M."/>
            <person name="Besteiro S."/>
            <person name="Sicheritz-Ponten T."/>
            <person name="Noel C.J."/>
            <person name="Dacks J.B."/>
            <person name="Foster P.G."/>
            <person name="Simillion C."/>
            <person name="Van de Peer Y."/>
            <person name="Miranda-Saavedra D."/>
            <person name="Barton G.J."/>
            <person name="Westrop G.D."/>
            <person name="Mueller S."/>
            <person name="Dessi D."/>
            <person name="Fiori P.L."/>
            <person name="Ren Q."/>
            <person name="Paulsen I."/>
            <person name="Zhang H."/>
            <person name="Bastida-Corcuera F.D."/>
            <person name="Simoes-Barbosa A."/>
            <person name="Brown M.T."/>
            <person name="Hayes R.D."/>
            <person name="Mukherjee M."/>
            <person name="Okumura C.Y."/>
            <person name="Schneider R."/>
            <person name="Smith A.J."/>
            <person name="Vanacova S."/>
            <person name="Villalvazo M."/>
            <person name="Haas B.J."/>
            <person name="Pertea M."/>
            <person name="Feldblyum T.V."/>
            <person name="Utterback T.R."/>
            <person name="Shu C.L."/>
            <person name="Osoegawa K."/>
            <person name="de Jong P.J."/>
            <person name="Hrdy I."/>
            <person name="Horvathova L."/>
            <person name="Zubacova Z."/>
            <person name="Dolezal P."/>
            <person name="Malik S.B."/>
            <person name="Logsdon J.M. Jr."/>
            <person name="Henze K."/>
            <person name="Gupta A."/>
            <person name="Wang C.C."/>
            <person name="Dunne R.L."/>
            <person name="Upcroft J.A."/>
            <person name="Upcroft P."/>
            <person name="White O."/>
            <person name="Salzberg S.L."/>
            <person name="Tang P."/>
            <person name="Chiu C.-H."/>
            <person name="Lee Y.-S."/>
            <person name="Embley T.M."/>
            <person name="Coombs G.H."/>
            <person name="Mottram J.C."/>
            <person name="Tachezy J."/>
            <person name="Fraser-Liggett C.M."/>
            <person name="Johnson P.J."/>
        </authorList>
    </citation>
    <scope>NUCLEOTIDE SEQUENCE [LARGE SCALE GENOMIC DNA]</scope>
    <source>
        <strain evidence="1">G3</strain>
    </source>
</reference>
<protein>
    <submittedName>
        <fullName evidence="1">Uncharacterized protein</fullName>
    </submittedName>
</protein>
<dbReference type="VEuPathDB" id="TrichDB:TVAGG3_0597740"/>
<dbReference type="EMBL" id="DS114027">
    <property type="protein sequence ID" value="EAX91557.1"/>
    <property type="molecule type" value="Genomic_DNA"/>
</dbReference>
<name>A2FU59_TRIV3</name>
<dbReference type="RefSeq" id="XP_001304487.1">
    <property type="nucleotide sequence ID" value="XM_001304486.1"/>
</dbReference>
<gene>
    <name evidence="1" type="ORF">TVAG_410700</name>
</gene>
<evidence type="ECO:0000313" key="1">
    <source>
        <dbReference type="EMBL" id="EAX91557.1"/>
    </source>
</evidence>
<accession>A2FU59</accession>
<evidence type="ECO:0000313" key="2">
    <source>
        <dbReference type="Proteomes" id="UP000001542"/>
    </source>
</evidence>
<dbReference type="VEuPathDB" id="TrichDB:TVAG_410700"/>
<dbReference type="KEGG" id="tva:4749254"/>
<sequence length="119" mass="13682">MSHCGTKVRDSPDLSTYLQDAIARPCKYVLRSETLFPMSHCGTKVRDSPDLSTYLQDAIARPCKYVLRSETLFPMSHCGTKVRDSPDLSTYLQKHRDIVCSKCFYQLIYTHLLIFKLQS</sequence>
<proteinExistence type="predicted"/>
<dbReference type="Proteomes" id="UP000001542">
    <property type="component" value="Unassembled WGS sequence"/>
</dbReference>
<reference evidence="1" key="1">
    <citation type="submission" date="2006-10" db="EMBL/GenBank/DDBJ databases">
        <authorList>
            <person name="Amadeo P."/>
            <person name="Zhao Q."/>
            <person name="Wortman J."/>
            <person name="Fraser-Liggett C."/>
            <person name="Carlton J."/>
        </authorList>
    </citation>
    <scope>NUCLEOTIDE SEQUENCE</scope>
    <source>
        <strain evidence="1">G3</strain>
    </source>
</reference>